<proteinExistence type="predicted"/>
<evidence type="ECO:0000313" key="1">
    <source>
        <dbReference type="EMBL" id="APW62313.1"/>
    </source>
</evidence>
<dbReference type="GO" id="GO:0015035">
    <property type="term" value="F:protein-disulfide reductase activity"/>
    <property type="evidence" value="ECO:0007669"/>
    <property type="project" value="InterPro"/>
</dbReference>
<gene>
    <name evidence="1" type="ORF">BSF38_03852</name>
</gene>
<dbReference type="Proteomes" id="UP000186309">
    <property type="component" value="Chromosome"/>
</dbReference>
<dbReference type="RefSeq" id="WP_076348324.1">
    <property type="nucleotide sequence ID" value="NZ_CP019082.1"/>
</dbReference>
<reference evidence="2" key="1">
    <citation type="submission" date="2016-12" db="EMBL/GenBank/DDBJ databases">
        <title>Comparative genomics of four Isosphaeraceae planctomycetes: a common pool of plasmids and glycoside hydrolase genes.</title>
        <authorList>
            <person name="Ivanova A."/>
        </authorList>
    </citation>
    <scope>NUCLEOTIDE SEQUENCE [LARGE SCALE GENOMIC DNA]</scope>
    <source>
        <strain evidence="2">PX4</strain>
    </source>
</reference>
<dbReference type="InterPro" id="IPR007263">
    <property type="entry name" value="DCC1-like"/>
</dbReference>
<dbReference type="Pfam" id="PF04134">
    <property type="entry name" value="DCC1-like"/>
    <property type="match status" value="1"/>
</dbReference>
<dbReference type="STRING" id="1387353.BSF38_03852"/>
<dbReference type="OrthoDB" id="277004at2"/>
<name>A0A1U7CTW4_9BACT</name>
<sequence>MEKLYVLYDADCGLCSWARRWIIQQPAFLPLRFIPAGSDTAARLFPGLSRPDEPKQELVVVGDDGAVYRNENAWIMCLYALEEYREWAVRLAHPLLRPLAREGFALLSRQRPRISRWLSLASEVEIADTLGHVHAPSCARTPSDVFDSTAGSSPRGFVEIDASP</sequence>
<evidence type="ECO:0008006" key="3">
    <source>
        <dbReference type="Google" id="ProtNLM"/>
    </source>
</evidence>
<dbReference type="KEGG" id="pbor:BSF38_03852"/>
<dbReference type="EMBL" id="CP019082">
    <property type="protein sequence ID" value="APW62313.1"/>
    <property type="molecule type" value="Genomic_DNA"/>
</dbReference>
<protein>
    <recommendedName>
        <fullName evidence="3">DUF393 domain-containing protein</fullName>
    </recommendedName>
</protein>
<dbReference type="AlphaFoldDB" id="A0A1U7CTW4"/>
<evidence type="ECO:0000313" key="2">
    <source>
        <dbReference type="Proteomes" id="UP000186309"/>
    </source>
</evidence>
<organism evidence="1 2">
    <name type="scientific">Paludisphaera borealis</name>
    <dbReference type="NCBI Taxonomy" id="1387353"/>
    <lineage>
        <taxon>Bacteria</taxon>
        <taxon>Pseudomonadati</taxon>
        <taxon>Planctomycetota</taxon>
        <taxon>Planctomycetia</taxon>
        <taxon>Isosphaerales</taxon>
        <taxon>Isosphaeraceae</taxon>
        <taxon>Paludisphaera</taxon>
    </lineage>
</organism>
<keyword evidence="2" id="KW-1185">Reference proteome</keyword>
<accession>A0A1U7CTW4</accession>